<dbReference type="EMBL" id="CP063849">
    <property type="protein sequence ID" value="QOY88375.1"/>
    <property type="molecule type" value="Genomic_DNA"/>
</dbReference>
<dbReference type="KEGG" id="pfer:IRI77_37555"/>
<feature type="signal peptide" evidence="1">
    <location>
        <begin position="1"/>
        <end position="18"/>
    </location>
</feature>
<accession>A0A7S7SLT3</accession>
<proteinExistence type="predicted"/>
<evidence type="ECO:0000313" key="3">
    <source>
        <dbReference type="Proteomes" id="UP000593892"/>
    </source>
</evidence>
<dbReference type="RefSeq" id="WP_194450038.1">
    <property type="nucleotide sequence ID" value="NZ_CP063849.1"/>
</dbReference>
<evidence type="ECO:0008006" key="4">
    <source>
        <dbReference type="Google" id="ProtNLM"/>
    </source>
</evidence>
<reference evidence="2 3" key="1">
    <citation type="submission" date="2020-10" db="EMBL/GenBank/DDBJ databases">
        <title>Complete genome sequence of Paludibaculum fermentans P105T, a facultatively anaerobic acidobacterium capable of dissimilatory Fe(III) reduction.</title>
        <authorList>
            <person name="Dedysh S.N."/>
            <person name="Beletsky A.V."/>
            <person name="Kulichevskaya I.S."/>
            <person name="Mardanov A.V."/>
            <person name="Ravin N.V."/>
        </authorList>
    </citation>
    <scope>NUCLEOTIDE SEQUENCE [LARGE SCALE GENOMIC DNA]</scope>
    <source>
        <strain evidence="2 3">P105</strain>
    </source>
</reference>
<evidence type="ECO:0000256" key="1">
    <source>
        <dbReference type="SAM" id="SignalP"/>
    </source>
</evidence>
<feature type="chain" id="PRO_5032689493" description="HEAT repeat domain-containing protein" evidence="1">
    <location>
        <begin position="19"/>
        <end position="789"/>
    </location>
</feature>
<name>A0A7S7SLT3_PALFE</name>
<protein>
    <recommendedName>
        <fullName evidence="4">HEAT repeat domain-containing protein</fullName>
    </recommendedName>
</protein>
<organism evidence="2 3">
    <name type="scientific">Paludibaculum fermentans</name>
    <dbReference type="NCBI Taxonomy" id="1473598"/>
    <lineage>
        <taxon>Bacteria</taxon>
        <taxon>Pseudomonadati</taxon>
        <taxon>Acidobacteriota</taxon>
        <taxon>Terriglobia</taxon>
        <taxon>Bryobacterales</taxon>
        <taxon>Bryobacteraceae</taxon>
        <taxon>Paludibaculum</taxon>
    </lineage>
</organism>
<gene>
    <name evidence="2" type="ORF">IRI77_37555</name>
</gene>
<dbReference type="AlphaFoldDB" id="A0A7S7SLT3"/>
<sequence length="789" mass="87543">MSCLWLAAALTSFSAAGARSLTENFDTSHAKEVASNPADLHFRVYTPGGKRTFHMGERLPLTLEFSSDTPEKYKLNAASYDRSGRLPTEEFVMEQEVTDPYIDYFGSGVMGGMAGGIRGYPVLDSKPVRVEVELNQWFRFDRPGRYRFYLKSHRLARASAPGESERKTVGFAAVSNMVEIEIQAADPTWEARKLAEIRAVLEPPAAGAAKAEDQPLIPAPPDEKVLLARRELEYLGTAPAVQFAFEIARKSGSSPSTLLLFAARARRKTVAAFDAYLSDPQAGFQEWDLRVRAAFRWIEKDRPKPLPIHAWQIPDKAAWDSTHKLMEERRARYEAILRAEAVRLIPAAAAKDPDGRKTSAAAIAAVAPEEAKAAKLVPPDDYGLTRAQLIAQFLEFPEEQQVELLDHKWDLVRGPEMIPVLRQLLARQKPKNALRQAMPPNVWGTEGGLAIAALQRLAQLSPQEVVRVIQEDIASGSPRFAGYAVRELPAQPLAEIDDALLSQLKRDYAATMPLVAKFASPRILEEVHRIAGQHPAPCAMEQPEVSYFVRVAPEENGEGRRMLQQAMGQRKHCGFFRYLLGSVATVAWTPALQAEAIVRLDDPDAEVALGAAGVLASEGGPEVEPYLWRRLEKWVEQWRGRTAELEGHPLTGNGANEESRLGDALFSSIGTAQAWLLDEPRRKRLAALCLGDGCQERWGRAHIQGAIAIEATNGGWIYPSAFRVDGYSSRTMDGLKRKLQQYPAGTRFCWMSHTGDLFDGFSAGQRTEMFQELTGFLLERSMRIESCSQ</sequence>
<dbReference type="Proteomes" id="UP000593892">
    <property type="component" value="Chromosome"/>
</dbReference>
<keyword evidence="3" id="KW-1185">Reference proteome</keyword>
<keyword evidence="1" id="KW-0732">Signal</keyword>
<evidence type="ECO:0000313" key="2">
    <source>
        <dbReference type="EMBL" id="QOY88375.1"/>
    </source>
</evidence>